<keyword evidence="2" id="KW-1185">Reference proteome</keyword>
<gene>
    <name evidence="1" type="ORF">O3M35_010944</name>
</gene>
<accession>A0AAW1D8J2</accession>
<dbReference type="EMBL" id="JAPXFL010000007">
    <property type="protein sequence ID" value="KAK9504660.1"/>
    <property type="molecule type" value="Genomic_DNA"/>
</dbReference>
<sequence>MLPKFTKKLDEIYFRYSIESSKEIKLNLTDLLIKEIVNNDWSFLQELKPDEILPNQVCIEDKRNKFADYLDCLTNKLIQMIADHDINDNSLKLSYTLLYLVSHLKEATSQRLFEVLISVYIEKLEGRGKSQTNDMNKNSSGTEHAIRSNEVPSTPALYTSFLLIIEENLHYLNDINRASIIDILLILGHTLPFISNSSTKQEEMTILLIMKLYNFCCDTSNTDIWKILLTAMQLSKCSLRHYNVEKFYEVTKLFFENLKILNNFKGTSDSSMDKAIFSVALDVLDCRRAGANGKY</sequence>
<comment type="caution">
    <text evidence="1">The sequence shown here is derived from an EMBL/GenBank/DDBJ whole genome shotgun (WGS) entry which is preliminary data.</text>
</comment>
<dbReference type="Proteomes" id="UP001461498">
    <property type="component" value="Unassembled WGS sequence"/>
</dbReference>
<protein>
    <submittedName>
        <fullName evidence="1">Uncharacterized protein</fullName>
    </submittedName>
</protein>
<proteinExistence type="predicted"/>
<dbReference type="AlphaFoldDB" id="A0AAW1D8J2"/>
<organism evidence="1 2">
    <name type="scientific">Rhynocoris fuscipes</name>
    <dbReference type="NCBI Taxonomy" id="488301"/>
    <lineage>
        <taxon>Eukaryota</taxon>
        <taxon>Metazoa</taxon>
        <taxon>Ecdysozoa</taxon>
        <taxon>Arthropoda</taxon>
        <taxon>Hexapoda</taxon>
        <taxon>Insecta</taxon>
        <taxon>Pterygota</taxon>
        <taxon>Neoptera</taxon>
        <taxon>Paraneoptera</taxon>
        <taxon>Hemiptera</taxon>
        <taxon>Heteroptera</taxon>
        <taxon>Panheteroptera</taxon>
        <taxon>Cimicomorpha</taxon>
        <taxon>Reduviidae</taxon>
        <taxon>Harpactorinae</taxon>
        <taxon>Harpactorini</taxon>
        <taxon>Rhynocoris</taxon>
    </lineage>
</organism>
<name>A0AAW1D8J2_9HEMI</name>
<evidence type="ECO:0000313" key="2">
    <source>
        <dbReference type="Proteomes" id="UP001461498"/>
    </source>
</evidence>
<evidence type="ECO:0000313" key="1">
    <source>
        <dbReference type="EMBL" id="KAK9504660.1"/>
    </source>
</evidence>
<reference evidence="1 2" key="1">
    <citation type="submission" date="2022-12" db="EMBL/GenBank/DDBJ databases">
        <title>Chromosome-level genome assembly of true bugs.</title>
        <authorList>
            <person name="Ma L."/>
            <person name="Li H."/>
        </authorList>
    </citation>
    <scope>NUCLEOTIDE SEQUENCE [LARGE SCALE GENOMIC DNA]</scope>
    <source>
        <strain evidence="1">Lab_2022b</strain>
    </source>
</reference>